<keyword evidence="2" id="KW-1185">Reference proteome</keyword>
<reference evidence="1 2" key="1">
    <citation type="submission" date="2019-10" db="EMBL/GenBank/DDBJ databases">
        <title>Draft Genome Assembly of Rhodococcus zopfii DSM44189.</title>
        <authorList>
            <person name="Sutton J.M."/>
            <person name="Akob D.M."/>
            <person name="Bushman T.J."/>
        </authorList>
    </citation>
    <scope>NUCLEOTIDE SEQUENCE [LARGE SCALE GENOMIC DNA]</scope>
    <source>
        <strain evidence="1 2">DSM 44189</strain>
    </source>
</reference>
<protein>
    <submittedName>
        <fullName evidence="1">GIY-YIG nuclease family protein</fullName>
    </submittedName>
</protein>
<evidence type="ECO:0000313" key="2">
    <source>
        <dbReference type="Proteomes" id="UP001275440"/>
    </source>
</evidence>
<dbReference type="RefSeq" id="WP_072816312.1">
    <property type="nucleotide sequence ID" value="NZ_JAHWLX010000295.1"/>
</dbReference>
<sequence>MRTVWTVPPNIAQTLLESPEIQMFLTSNELPETADDPRQRLTEFTHALGALSRNIGRTFGSVDAANRDLFGGSAGTVPVALRLTVLRAIVTEVDDRTPTPDPLPATVVDQLGAYVYALLDPRDRTVVHIGSGRGNRIFALTWTALGEAHKLTAAGESAPPATPEAEAALRRVRAVYESGYSVEHFVVADHLLPAADGDHAAGATAQAVIAALGLLESHRGEFVLTNLAGTTGDAEADRVARPIAELVRQYSAKAAPELPTPCVVLRITDAKSASAEQVRDLADRPWPAGSAARRVDGLPILVVADNIVRGAYRATGWEAASRTEENGGTILYRFLGESDPELEKLFVDTRVTPDRLGLKRWPSHGWAPRLTRAMPRATPRPRT</sequence>
<dbReference type="EMBL" id="WBMO01000005">
    <property type="protein sequence ID" value="MDV2477622.1"/>
    <property type="molecule type" value="Genomic_DNA"/>
</dbReference>
<dbReference type="Proteomes" id="UP001275440">
    <property type="component" value="Unassembled WGS sequence"/>
</dbReference>
<gene>
    <name evidence="1" type="ORF">F8M49_23575</name>
</gene>
<accession>A0ABU3WV60</accession>
<organism evidence="1 2">
    <name type="scientific">Rhodococcus zopfii</name>
    <dbReference type="NCBI Taxonomy" id="43772"/>
    <lineage>
        <taxon>Bacteria</taxon>
        <taxon>Bacillati</taxon>
        <taxon>Actinomycetota</taxon>
        <taxon>Actinomycetes</taxon>
        <taxon>Mycobacteriales</taxon>
        <taxon>Nocardiaceae</taxon>
        <taxon>Rhodococcus</taxon>
    </lineage>
</organism>
<name>A0ABU3WV60_9NOCA</name>
<comment type="caution">
    <text evidence="1">The sequence shown here is derived from an EMBL/GenBank/DDBJ whole genome shotgun (WGS) entry which is preliminary data.</text>
</comment>
<evidence type="ECO:0000313" key="1">
    <source>
        <dbReference type="EMBL" id="MDV2477622.1"/>
    </source>
</evidence>
<proteinExistence type="predicted"/>
<dbReference type="CDD" id="cd10440">
    <property type="entry name" value="GIY-YIG_COG3680"/>
    <property type="match status" value="1"/>
</dbReference>